<proteinExistence type="predicted"/>
<dbReference type="AlphaFoldDB" id="A0A284QZJ4"/>
<dbReference type="STRING" id="47428.A0A284QZJ4"/>
<evidence type="ECO:0000313" key="2">
    <source>
        <dbReference type="Proteomes" id="UP000219338"/>
    </source>
</evidence>
<evidence type="ECO:0000313" key="1">
    <source>
        <dbReference type="EMBL" id="SJL01888.1"/>
    </source>
</evidence>
<accession>A0A284QZJ4</accession>
<dbReference type="EMBL" id="FUEG01000003">
    <property type="protein sequence ID" value="SJL01888.1"/>
    <property type="molecule type" value="Genomic_DNA"/>
</dbReference>
<dbReference type="Proteomes" id="UP000219338">
    <property type="component" value="Unassembled WGS sequence"/>
</dbReference>
<dbReference type="OMA" id="MSELWEW"/>
<gene>
    <name evidence="1" type="ORF">ARMOST_05212</name>
</gene>
<keyword evidence="2" id="KW-1185">Reference proteome</keyword>
<sequence length="223" mass="25508">MSHRLARPLRHLTVPRVRYSSSSIKRKPTKQVPTLPPEKLRALISVYHGTESFVTLENLSDRIDDAFIRSVGDTALNSFKKYDNLRKHRLAQKEMSELWEWDLQIAVGNPAMEEREARIVEALYGVDTSDPLYNRYPGLDLLQDADRDRSARDAAKTVVSQAESLPIPEEFTEDYSSLELVGDAISETKYRTSNYPIPDKFMELVKRQIRPSIPDSSSDEVLL</sequence>
<protein>
    <submittedName>
        <fullName evidence="1">Uncharacterized protein</fullName>
    </submittedName>
</protein>
<reference evidence="2" key="1">
    <citation type="journal article" date="2017" name="Nat. Ecol. Evol.">
        <title>Genome expansion and lineage-specific genetic innovations in the forest pathogenic fungi Armillaria.</title>
        <authorList>
            <person name="Sipos G."/>
            <person name="Prasanna A.N."/>
            <person name="Walter M.C."/>
            <person name="O'Connor E."/>
            <person name="Balint B."/>
            <person name="Krizsan K."/>
            <person name="Kiss B."/>
            <person name="Hess J."/>
            <person name="Varga T."/>
            <person name="Slot J."/>
            <person name="Riley R."/>
            <person name="Boka B."/>
            <person name="Rigling D."/>
            <person name="Barry K."/>
            <person name="Lee J."/>
            <person name="Mihaltcheva S."/>
            <person name="LaButti K."/>
            <person name="Lipzen A."/>
            <person name="Waldron R."/>
            <person name="Moloney N.M."/>
            <person name="Sperisen C."/>
            <person name="Kredics L."/>
            <person name="Vagvoelgyi C."/>
            <person name="Patrignani A."/>
            <person name="Fitzpatrick D."/>
            <person name="Nagy I."/>
            <person name="Doyle S."/>
            <person name="Anderson J.B."/>
            <person name="Grigoriev I.V."/>
            <person name="Gueldener U."/>
            <person name="Muensterkoetter M."/>
            <person name="Nagy L.G."/>
        </authorList>
    </citation>
    <scope>NUCLEOTIDE SEQUENCE [LARGE SCALE GENOMIC DNA]</scope>
    <source>
        <strain evidence="2">C18/9</strain>
    </source>
</reference>
<dbReference type="OrthoDB" id="5597211at2759"/>
<name>A0A284QZJ4_ARMOS</name>
<organism evidence="1 2">
    <name type="scientific">Armillaria ostoyae</name>
    <name type="common">Armillaria root rot fungus</name>
    <dbReference type="NCBI Taxonomy" id="47428"/>
    <lineage>
        <taxon>Eukaryota</taxon>
        <taxon>Fungi</taxon>
        <taxon>Dikarya</taxon>
        <taxon>Basidiomycota</taxon>
        <taxon>Agaricomycotina</taxon>
        <taxon>Agaricomycetes</taxon>
        <taxon>Agaricomycetidae</taxon>
        <taxon>Agaricales</taxon>
        <taxon>Marasmiineae</taxon>
        <taxon>Physalacriaceae</taxon>
        <taxon>Armillaria</taxon>
    </lineage>
</organism>